<evidence type="ECO:0000313" key="2">
    <source>
        <dbReference type="EMBL" id="MPN11547.1"/>
    </source>
</evidence>
<feature type="region of interest" description="Disordered" evidence="1">
    <location>
        <begin position="1"/>
        <end position="47"/>
    </location>
</feature>
<feature type="compositionally biased region" description="Polar residues" evidence="1">
    <location>
        <begin position="1"/>
        <end position="10"/>
    </location>
</feature>
<proteinExistence type="predicted"/>
<name>A0A645FBA4_9ZZZZ</name>
<organism evidence="2">
    <name type="scientific">bioreactor metagenome</name>
    <dbReference type="NCBI Taxonomy" id="1076179"/>
    <lineage>
        <taxon>unclassified sequences</taxon>
        <taxon>metagenomes</taxon>
        <taxon>ecological metagenomes</taxon>
    </lineage>
</organism>
<dbReference type="AlphaFoldDB" id="A0A645FBA4"/>
<comment type="caution">
    <text evidence="2">The sequence shown here is derived from an EMBL/GenBank/DDBJ whole genome shotgun (WGS) entry which is preliminary data.</text>
</comment>
<protein>
    <submittedName>
        <fullName evidence="2">Uncharacterized protein</fullName>
    </submittedName>
</protein>
<dbReference type="EMBL" id="VSSQ01057769">
    <property type="protein sequence ID" value="MPN11547.1"/>
    <property type="molecule type" value="Genomic_DNA"/>
</dbReference>
<sequence>MADQSGQLGNQHVADPAEFHQRHDAQQRREDGQHRVVGEGGGHVGAPVAQETLDRRGDGVQPALEVHPNPLGFRGRRFVGFRGMRGHGLNLRGPAARARLDNRSG</sequence>
<gene>
    <name evidence="2" type="ORF">SDC9_158850</name>
</gene>
<reference evidence="2" key="1">
    <citation type="submission" date="2019-08" db="EMBL/GenBank/DDBJ databases">
        <authorList>
            <person name="Kucharzyk K."/>
            <person name="Murdoch R.W."/>
            <person name="Higgins S."/>
            <person name="Loffler F."/>
        </authorList>
    </citation>
    <scope>NUCLEOTIDE SEQUENCE</scope>
</reference>
<feature type="compositionally biased region" description="Basic and acidic residues" evidence="1">
    <location>
        <begin position="15"/>
        <end position="37"/>
    </location>
</feature>
<evidence type="ECO:0000256" key="1">
    <source>
        <dbReference type="SAM" id="MobiDB-lite"/>
    </source>
</evidence>
<accession>A0A645FBA4</accession>